<gene>
    <name evidence="1" type="ORF">JYU14_04455</name>
</gene>
<evidence type="ECO:0000313" key="2">
    <source>
        <dbReference type="Proteomes" id="UP000722121"/>
    </source>
</evidence>
<proteinExistence type="predicted"/>
<dbReference type="Gene3D" id="3.40.30.10">
    <property type="entry name" value="Glutaredoxin"/>
    <property type="match status" value="1"/>
</dbReference>
<sequence length="229" mass="25315">MSLRDRIFELRTPEEVDEFFATYPTCVIFKAGSCHKTMQGFGYVEDVLQPYRDLHMGFIRVVESRPASNQITNKTVVKHESPQFILIVDAKVVYDVDNWDITPDVLQAALTQHIGEASSKEAAVSDQAVASDITSYLDLLEQYLTAGMSDAEFEKQWLLTFQMDSTPRSTNEFELLNSLYGDVDAAIESTVLAGASSKLSLAGGGAPRAVSSLKARATTLYDQLQRLSS</sequence>
<dbReference type="EMBL" id="JAFITR010000108">
    <property type="protein sequence ID" value="MBN4067315.1"/>
    <property type="molecule type" value="Genomic_DNA"/>
</dbReference>
<evidence type="ECO:0000313" key="1">
    <source>
        <dbReference type="EMBL" id="MBN4067315.1"/>
    </source>
</evidence>
<comment type="caution">
    <text evidence="1">The sequence shown here is derived from an EMBL/GenBank/DDBJ whole genome shotgun (WGS) entry which is preliminary data.</text>
</comment>
<dbReference type="Proteomes" id="UP000722121">
    <property type="component" value="Unassembled WGS sequence"/>
</dbReference>
<organism evidence="1 2">
    <name type="scientific">Simkania negevensis</name>
    <dbReference type="NCBI Taxonomy" id="83561"/>
    <lineage>
        <taxon>Bacteria</taxon>
        <taxon>Pseudomonadati</taxon>
        <taxon>Chlamydiota</taxon>
        <taxon>Chlamydiia</taxon>
        <taxon>Parachlamydiales</taxon>
        <taxon>Simkaniaceae</taxon>
        <taxon>Simkania</taxon>
    </lineage>
</organism>
<keyword evidence="2" id="KW-1185">Reference proteome</keyword>
<protein>
    <submittedName>
        <fullName evidence="1">Thioredoxin family protein</fullName>
    </submittedName>
</protein>
<accession>A0ABS3ARE6</accession>
<reference evidence="1 2" key="1">
    <citation type="submission" date="2021-02" db="EMBL/GenBank/DDBJ databases">
        <title>Activity-based single-cell genomes from oceanic crustal fluid captures similar information to metagenomic and metatranscriptomic surveys with orders of magnitude less sampling.</title>
        <authorList>
            <person name="D'Angelo T.S."/>
            <person name="Orcutt B.N."/>
        </authorList>
    </citation>
    <scope>NUCLEOTIDE SEQUENCE [LARGE SCALE GENOMIC DNA]</scope>
    <source>
        <strain evidence="1">AH-315-G07</strain>
    </source>
</reference>
<name>A0ABS3ARE6_9BACT</name>
<dbReference type="Pfam" id="PF11009">
    <property type="entry name" value="BrxC"/>
    <property type="match status" value="1"/>
</dbReference>
<dbReference type="InterPro" id="IPR022551">
    <property type="entry name" value="BrxC"/>
</dbReference>